<evidence type="ECO:0000313" key="2">
    <source>
        <dbReference type="Proteomes" id="UP000593573"/>
    </source>
</evidence>
<name>A0A7J8VP06_9ROSI</name>
<feature type="non-terminal residue" evidence="1">
    <location>
        <position position="1"/>
    </location>
</feature>
<protein>
    <submittedName>
        <fullName evidence="1">Uncharacterized protein</fullName>
    </submittedName>
</protein>
<sequence>RLDRIWGVTNPPIVDRLKND</sequence>
<dbReference type="AlphaFoldDB" id="A0A7J8VP06"/>
<gene>
    <name evidence="1" type="ORF">Goklo_004220</name>
</gene>
<dbReference type="EMBL" id="JABFAB010000011">
    <property type="protein sequence ID" value="MBA0664174.1"/>
    <property type="molecule type" value="Genomic_DNA"/>
</dbReference>
<organism evidence="1 2">
    <name type="scientific">Gossypium klotzschianum</name>
    <dbReference type="NCBI Taxonomy" id="34286"/>
    <lineage>
        <taxon>Eukaryota</taxon>
        <taxon>Viridiplantae</taxon>
        <taxon>Streptophyta</taxon>
        <taxon>Embryophyta</taxon>
        <taxon>Tracheophyta</taxon>
        <taxon>Spermatophyta</taxon>
        <taxon>Magnoliopsida</taxon>
        <taxon>eudicotyledons</taxon>
        <taxon>Gunneridae</taxon>
        <taxon>Pentapetalae</taxon>
        <taxon>rosids</taxon>
        <taxon>malvids</taxon>
        <taxon>Malvales</taxon>
        <taxon>Malvaceae</taxon>
        <taxon>Malvoideae</taxon>
        <taxon>Gossypium</taxon>
    </lineage>
</organism>
<keyword evidence="2" id="KW-1185">Reference proteome</keyword>
<accession>A0A7J8VP06</accession>
<proteinExistence type="predicted"/>
<evidence type="ECO:0000313" key="1">
    <source>
        <dbReference type="EMBL" id="MBA0664174.1"/>
    </source>
</evidence>
<reference evidence="1 2" key="1">
    <citation type="journal article" date="2019" name="Genome Biol. Evol.">
        <title>Insights into the evolution of the New World diploid cottons (Gossypium, subgenus Houzingenia) based on genome sequencing.</title>
        <authorList>
            <person name="Grover C.E."/>
            <person name="Arick M.A. 2nd"/>
            <person name="Thrash A."/>
            <person name="Conover J.L."/>
            <person name="Sanders W.S."/>
            <person name="Peterson D.G."/>
            <person name="Frelichowski J.E."/>
            <person name="Scheffler J.A."/>
            <person name="Scheffler B.E."/>
            <person name="Wendel J.F."/>
        </authorList>
    </citation>
    <scope>NUCLEOTIDE SEQUENCE [LARGE SCALE GENOMIC DNA]</scope>
    <source>
        <strain evidence="1">57</strain>
        <tissue evidence="1">Leaf</tissue>
    </source>
</reference>
<comment type="caution">
    <text evidence="1">The sequence shown here is derived from an EMBL/GenBank/DDBJ whole genome shotgun (WGS) entry which is preliminary data.</text>
</comment>
<dbReference type="Proteomes" id="UP000593573">
    <property type="component" value="Unassembled WGS sequence"/>
</dbReference>
<feature type="non-terminal residue" evidence="1">
    <location>
        <position position="20"/>
    </location>
</feature>